<evidence type="ECO:0000313" key="1">
    <source>
        <dbReference type="EMBL" id="SOQ37149.1"/>
    </source>
</evidence>
<name>A0A2H1V8L4_SPOFR</name>
<reference evidence="1" key="1">
    <citation type="submission" date="2016-07" db="EMBL/GenBank/DDBJ databases">
        <authorList>
            <person name="Bretaudeau A."/>
        </authorList>
    </citation>
    <scope>NUCLEOTIDE SEQUENCE</scope>
    <source>
        <strain evidence="1">Rice</strain>
        <tissue evidence="1">Whole body</tissue>
    </source>
</reference>
<proteinExistence type="predicted"/>
<gene>
    <name evidence="1" type="ORF">SFRICE_014975</name>
</gene>
<sequence>MGRRLAVISPDDKRSVGCPLARWSDDMCKVGEYRANGMPDDGDDVRIIMGCDVTYVTTSCADFLWSSRVIVGVVYKVKPDHQTVIKLRSKIHIVTGK</sequence>
<dbReference type="EMBL" id="ODYU01001227">
    <property type="protein sequence ID" value="SOQ37149.1"/>
    <property type="molecule type" value="Genomic_DNA"/>
</dbReference>
<dbReference type="AlphaFoldDB" id="A0A2H1V8L4"/>
<protein>
    <submittedName>
        <fullName evidence="1">SFRICE_014975</fullName>
    </submittedName>
</protein>
<accession>A0A2H1V8L4</accession>
<organism evidence="1">
    <name type="scientific">Spodoptera frugiperda</name>
    <name type="common">Fall armyworm</name>
    <dbReference type="NCBI Taxonomy" id="7108"/>
    <lineage>
        <taxon>Eukaryota</taxon>
        <taxon>Metazoa</taxon>
        <taxon>Ecdysozoa</taxon>
        <taxon>Arthropoda</taxon>
        <taxon>Hexapoda</taxon>
        <taxon>Insecta</taxon>
        <taxon>Pterygota</taxon>
        <taxon>Neoptera</taxon>
        <taxon>Endopterygota</taxon>
        <taxon>Lepidoptera</taxon>
        <taxon>Glossata</taxon>
        <taxon>Ditrysia</taxon>
        <taxon>Noctuoidea</taxon>
        <taxon>Noctuidae</taxon>
        <taxon>Amphipyrinae</taxon>
        <taxon>Spodoptera</taxon>
    </lineage>
</organism>